<comment type="subcellular location">
    <subcellularLocation>
        <location evidence="1 7">Cell membrane</location>
        <topology evidence="1 7">Multi-pass membrane protein</topology>
    </subcellularLocation>
</comment>
<keyword evidence="2 7" id="KW-0813">Transport</keyword>
<accession>A0A927M826</accession>
<dbReference type="Pfam" id="PF19300">
    <property type="entry name" value="BPD_transp_1_N"/>
    <property type="match status" value="1"/>
</dbReference>
<feature type="transmembrane region" description="Helical" evidence="7">
    <location>
        <begin position="115"/>
        <end position="137"/>
    </location>
</feature>
<dbReference type="InterPro" id="IPR035906">
    <property type="entry name" value="MetI-like_sf"/>
</dbReference>
<keyword evidence="4 7" id="KW-0812">Transmembrane</keyword>
<evidence type="ECO:0000256" key="1">
    <source>
        <dbReference type="ARBA" id="ARBA00004651"/>
    </source>
</evidence>
<feature type="transmembrane region" description="Helical" evidence="7">
    <location>
        <begin position="299"/>
        <end position="325"/>
    </location>
</feature>
<keyword evidence="5 7" id="KW-1133">Transmembrane helix</keyword>
<dbReference type="GO" id="GO:0055085">
    <property type="term" value="P:transmembrane transport"/>
    <property type="evidence" value="ECO:0007669"/>
    <property type="project" value="InterPro"/>
</dbReference>
<dbReference type="Gene3D" id="1.10.3720.10">
    <property type="entry name" value="MetI-like"/>
    <property type="match status" value="1"/>
</dbReference>
<evidence type="ECO:0000256" key="4">
    <source>
        <dbReference type="ARBA" id="ARBA00022692"/>
    </source>
</evidence>
<sequence>MLRFLVKKTLLALSTLVAVSIITFGMFFAVPNNPAELMCGDSKNVCSPERLEMIERRMGLDRPIVTQYGDFMRGIFVGRTIGSGEAARDCPAPCLGFSFRNDEPVSGIVGRTLPVTLSIVFGAAVVWLVLGLSIGMVSALRRGTVFDKVAVGTSLVGASMPILLFGPLLLIGLVYETGLLSYPRYTPLTENPLAWASAMILPWFALGFLNSATYARLARAQMLETLSEDFVRTARAKGLSKIKVYGRHALRAAITPIITIAGLDLGAYLGGTVITETVFGFTGLGRTALNAALNLDMPIVMATVLLAAVFVVAANVLVDLLYAVVDPRVRLG</sequence>
<name>A0A927M826_9ACTN</name>
<evidence type="ECO:0000313" key="10">
    <source>
        <dbReference type="Proteomes" id="UP000649753"/>
    </source>
</evidence>
<dbReference type="InterPro" id="IPR045621">
    <property type="entry name" value="BPD_transp_1_N"/>
</dbReference>
<feature type="transmembrane region" description="Helical" evidence="7">
    <location>
        <begin position="149"/>
        <end position="175"/>
    </location>
</feature>
<dbReference type="PANTHER" id="PTHR30465:SF0">
    <property type="entry name" value="OLIGOPEPTIDE TRANSPORT SYSTEM PERMEASE PROTEIN APPB"/>
    <property type="match status" value="1"/>
</dbReference>
<dbReference type="CDD" id="cd06261">
    <property type="entry name" value="TM_PBP2"/>
    <property type="match status" value="1"/>
</dbReference>
<feature type="domain" description="ABC transmembrane type-1" evidence="8">
    <location>
        <begin position="113"/>
        <end position="322"/>
    </location>
</feature>
<dbReference type="GO" id="GO:0005886">
    <property type="term" value="C:plasma membrane"/>
    <property type="evidence" value="ECO:0007669"/>
    <property type="project" value="UniProtKB-SubCell"/>
</dbReference>
<evidence type="ECO:0000256" key="3">
    <source>
        <dbReference type="ARBA" id="ARBA00022475"/>
    </source>
</evidence>
<proteinExistence type="inferred from homology"/>
<dbReference type="PANTHER" id="PTHR30465">
    <property type="entry name" value="INNER MEMBRANE ABC TRANSPORTER"/>
    <property type="match status" value="1"/>
</dbReference>
<comment type="caution">
    <text evidence="9">The sequence shown here is derived from an EMBL/GenBank/DDBJ whole genome shotgun (WGS) entry which is preliminary data.</text>
</comment>
<comment type="similarity">
    <text evidence="7">Belongs to the binding-protein-dependent transport system permease family.</text>
</comment>
<feature type="transmembrane region" description="Helical" evidence="7">
    <location>
        <begin position="195"/>
        <end position="215"/>
    </location>
</feature>
<evidence type="ECO:0000256" key="2">
    <source>
        <dbReference type="ARBA" id="ARBA00022448"/>
    </source>
</evidence>
<dbReference type="InterPro" id="IPR000515">
    <property type="entry name" value="MetI-like"/>
</dbReference>
<dbReference type="Proteomes" id="UP000649753">
    <property type="component" value="Unassembled WGS sequence"/>
</dbReference>
<keyword evidence="10" id="KW-1185">Reference proteome</keyword>
<feature type="transmembrane region" description="Helical" evidence="7">
    <location>
        <begin position="9"/>
        <end position="30"/>
    </location>
</feature>
<dbReference type="PROSITE" id="PS50928">
    <property type="entry name" value="ABC_TM1"/>
    <property type="match status" value="1"/>
</dbReference>
<dbReference type="RefSeq" id="WP_192766988.1">
    <property type="nucleotide sequence ID" value="NZ_JADBEB010000001.1"/>
</dbReference>
<evidence type="ECO:0000313" key="9">
    <source>
        <dbReference type="EMBL" id="MBE1487073.1"/>
    </source>
</evidence>
<evidence type="ECO:0000256" key="5">
    <source>
        <dbReference type="ARBA" id="ARBA00022989"/>
    </source>
</evidence>
<reference evidence="9" key="1">
    <citation type="submission" date="2020-10" db="EMBL/GenBank/DDBJ databases">
        <title>Sequencing the genomes of 1000 actinobacteria strains.</title>
        <authorList>
            <person name="Klenk H.-P."/>
        </authorList>
    </citation>
    <scope>NUCLEOTIDE SEQUENCE</scope>
    <source>
        <strain evidence="9">DSM 46832</strain>
    </source>
</reference>
<keyword evidence="6 7" id="KW-0472">Membrane</keyword>
<dbReference type="AlphaFoldDB" id="A0A927M826"/>
<organism evidence="9 10">
    <name type="scientific">Plantactinospora soyae</name>
    <dbReference type="NCBI Taxonomy" id="1544732"/>
    <lineage>
        <taxon>Bacteria</taxon>
        <taxon>Bacillati</taxon>
        <taxon>Actinomycetota</taxon>
        <taxon>Actinomycetes</taxon>
        <taxon>Micromonosporales</taxon>
        <taxon>Micromonosporaceae</taxon>
        <taxon>Plantactinospora</taxon>
    </lineage>
</organism>
<dbReference type="Pfam" id="PF00528">
    <property type="entry name" value="BPD_transp_1"/>
    <property type="match status" value="1"/>
</dbReference>
<protein>
    <submittedName>
        <fullName evidence="9">Peptide/nickel transport system permease protein</fullName>
    </submittedName>
</protein>
<evidence type="ECO:0000256" key="7">
    <source>
        <dbReference type="RuleBase" id="RU363032"/>
    </source>
</evidence>
<dbReference type="SUPFAM" id="SSF161098">
    <property type="entry name" value="MetI-like"/>
    <property type="match status" value="1"/>
</dbReference>
<evidence type="ECO:0000259" key="8">
    <source>
        <dbReference type="PROSITE" id="PS50928"/>
    </source>
</evidence>
<keyword evidence="3" id="KW-1003">Cell membrane</keyword>
<feature type="transmembrane region" description="Helical" evidence="7">
    <location>
        <begin position="249"/>
        <end position="269"/>
    </location>
</feature>
<dbReference type="EMBL" id="JADBEB010000001">
    <property type="protein sequence ID" value="MBE1487073.1"/>
    <property type="molecule type" value="Genomic_DNA"/>
</dbReference>
<gene>
    <name evidence="9" type="ORF">H4W31_002711</name>
</gene>
<evidence type="ECO:0000256" key="6">
    <source>
        <dbReference type="ARBA" id="ARBA00023136"/>
    </source>
</evidence>